<dbReference type="OrthoDB" id="9785345at2"/>
<dbReference type="PATRIC" id="fig|471514.4.peg.1816"/>
<dbReference type="STRING" id="471514.AN477_21545"/>
<feature type="domain" description="LysM" evidence="2">
    <location>
        <begin position="35"/>
        <end position="79"/>
    </location>
</feature>
<proteinExistence type="predicted"/>
<dbReference type="Gene3D" id="6.20.240.60">
    <property type="match status" value="1"/>
</dbReference>
<name>A0A0P9CW35_9BACL</name>
<feature type="domain" description="LysM" evidence="2">
    <location>
        <begin position="97"/>
        <end position="141"/>
    </location>
</feature>
<dbReference type="Gene3D" id="3.10.350.10">
    <property type="entry name" value="LysM domain"/>
    <property type="match status" value="2"/>
</dbReference>
<protein>
    <recommendedName>
        <fullName evidence="2">LysM domain-containing protein</fullName>
    </recommendedName>
</protein>
<organism evidence="3 4">
    <name type="scientific">Alicyclobacillus ferrooxydans</name>
    <dbReference type="NCBI Taxonomy" id="471514"/>
    <lineage>
        <taxon>Bacteria</taxon>
        <taxon>Bacillati</taxon>
        <taxon>Bacillota</taxon>
        <taxon>Bacilli</taxon>
        <taxon>Bacillales</taxon>
        <taxon>Alicyclobacillaceae</taxon>
        <taxon>Alicyclobacillus</taxon>
    </lineage>
</organism>
<dbReference type="SUPFAM" id="SSF54106">
    <property type="entry name" value="LysM domain"/>
    <property type="match status" value="2"/>
</dbReference>
<evidence type="ECO:0000313" key="4">
    <source>
        <dbReference type="Proteomes" id="UP000050482"/>
    </source>
</evidence>
<dbReference type="EMBL" id="LJCO01000096">
    <property type="protein sequence ID" value="KPV40871.1"/>
    <property type="molecule type" value="Genomic_DNA"/>
</dbReference>
<accession>A0A0P9CW35</accession>
<dbReference type="AlphaFoldDB" id="A0A0P9CW35"/>
<dbReference type="CDD" id="cd00118">
    <property type="entry name" value="LysM"/>
    <property type="match status" value="2"/>
</dbReference>
<keyword evidence="4" id="KW-1185">Reference proteome</keyword>
<dbReference type="Pfam" id="PF01476">
    <property type="entry name" value="LysM"/>
    <property type="match status" value="2"/>
</dbReference>
<dbReference type="SMART" id="SM00257">
    <property type="entry name" value="LysM"/>
    <property type="match status" value="2"/>
</dbReference>
<feature type="signal peptide" evidence="1">
    <location>
        <begin position="1"/>
        <end position="29"/>
    </location>
</feature>
<dbReference type="InterPro" id="IPR036779">
    <property type="entry name" value="LysM_dom_sf"/>
</dbReference>
<dbReference type="InterPro" id="IPR011105">
    <property type="entry name" value="Cell_wall_hydrolase_SleB"/>
</dbReference>
<dbReference type="GO" id="GO:0016787">
    <property type="term" value="F:hydrolase activity"/>
    <property type="evidence" value="ECO:0007669"/>
    <property type="project" value="InterPro"/>
</dbReference>
<evidence type="ECO:0000256" key="1">
    <source>
        <dbReference type="SAM" id="SignalP"/>
    </source>
</evidence>
<dbReference type="PANTHER" id="PTHR33734">
    <property type="entry name" value="LYSM DOMAIN-CONTAINING GPI-ANCHORED PROTEIN 2"/>
    <property type="match status" value="1"/>
</dbReference>
<dbReference type="Proteomes" id="UP000050482">
    <property type="component" value="Unassembled WGS sequence"/>
</dbReference>
<keyword evidence="1" id="KW-0732">Signal</keyword>
<dbReference type="PANTHER" id="PTHR33734:SF6">
    <property type="entry name" value="OS02G0681632 PROTEIN"/>
    <property type="match status" value="1"/>
</dbReference>
<sequence>MNCLRNLKLGIGLLTTLVAGGLAIPSALAATTGANSTTVQPGNTFWTISRAYGVSMQALEAANPSVNPMDLIPGTVLTLPSSIGTGQSNSQDATSPQAVTVQPGDTMWTISQAYGVSLQAIETANQSVNPNNLLVGTALVLPKTGALAGDSSTKSSAAITSTQTSTVQQQNLYWMEHAINAEAGADSLQAQIAVGDVILHRLQAGGYGSTVHDVVFQVINGHYQFTSVANGYIYTTPSALSIQAAMDVLNKGEDVVPSAMVFYNPAYTPTSSWVRSQPYITQIDNLIFAK</sequence>
<evidence type="ECO:0000259" key="2">
    <source>
        <dbReference type="PROSITE" id="PS51782"/>
    </source>
</evidence>
<dbReference type="InterPro" id="IPR018392">
    <property type="entry name" value="LysM"/>
</dbReference>
<gene>
    <name evidence="3" type="ORF">AN477_21545</name>
</gene>
<dbReference type="Pfam" id="PF07486">
    <property type="entry name" value="Hydrolase_2"/>
    <property type="match status" value="1"/>
</dbReference>
<dbReference type="PROSITE" id="PS51782">
    <property type="entry name" value="LYSM"/>
    <property type="match status" value="2"/>
</dbReference>
<dbReference type="InterPro" id="IPR042047">
    <property type="entry name" value="SleB_dom1"/>
</dbReference>
<feature type="chain" id="PRO_5006156014" description="LysM domain-containing protein" evidence="1">
    <location>
        <begin position="30"/>
        <end position="290"/>
    </location>
</feature>
<reference evidence="3 4" key="1">
    <citation type="submission" date="2015-09" db="EMBL/GenBank/DDBJ databases">
        <title>Draft genome sequence of Alicyclobacillus ferrooxydans DSM 22381.</title>
        <authorList>
            <person name="Hemp J."/>
        </authorList>
    </citation>
    <scope>NUCLEOTIDE SEQUENCE [LARGE SCALE GENOMIC DNA]</scope>
    <source>
        <strain evidence="3 4">TC-34</strain>
    </source>
</reference>
<dbReference type="Gene3D" id="1.10.10.2520">
    <property type="entry name" value="Cell wall hydrolase SleB, domain 1"/>
    <property type="match status" value="1"/>
</dbReference>
<evidence type="ECO:0000313" key="3">
    <source>
        <dbReference type="EMBL" id="KPV40871.1"/>
    </source>
</evidence>
<comment type="caution">
    <text evidence="3">The sequence shown here is derived from an EMBL/GenBank/DDBJ whole genome shotgun (WGS) entry which is preliminary data.</text>
</comment>